<evidence type="ECO:0000313" key="1">
    <source>
        <dbReference type="EMBL" id="ABV13315.1"/>
    </source>
</evidence>
<name>A8AIK2_CITK8</name>
<evidence type="ECO:0000313" key="2">
    <source>
        <dbReference type="Proteomes" id="UP000008148"/>
    </source>
</evidence>
<protein>
    <submittedName>
        <fullName evidence="1">Uncharacterized protein</fullName>
    </submittedName>
</protein>
<dbReference type="KEGG" id="cko:CKO_02191"/>
<reference evidence="1 2" key="1">
    <citation type="submission" date="2007-08" db="EMBL/GenBank/DDBJ databases">
        <authorList>
            <consortium name="The Citrobacter koseri Genome Sequencing Project"/>
            <person name="McClelland M."/>
            <person name="Sanderson E.K."/>
            <person name="Porwollik S."/>
            <person name="Spieth J."/>
            <person name="Clifton W.S."/>
            <person name="Latreille P."/>
            <person name="Courtney L."/>
            <person name="Wang C."/>
            <person name="Pepin K."/>
            <person name="Bhonagiri V."/>
            <person name="Nash W."/>
            <person name="Johnson M."/>
            <person name="Thiruvilangam P."/>
            <person name="Wilson R."/>
        </authorList>
    </citation>
    <scope>NUCLEOTIDE SEQUENCE [LARGE SCALE GENOMIC DNA]</scope>
    <source>
        <strain evidence="2">ATCC BAA-895 / CDC 4225-83 / SGSC4696</strain>
    </source>
</reference>
<dbReference type="HOGENOM" id="CLU_3267702_0_0_6"/>
<dbReference type="Proteomes" id="UP000008148">
    <property type="component" value="Chromosome"/>
</dbReference>
<keyword evidence="2" id="KW-1185">Reference proteome</keyword>
<gene>
    <name evidence="1" type="ordered locus">CKO_02191</name>
</gene>
<proteinExistence type="predicted"/>
<dbReference type="AlphaFoldDB" id="A8AIK2"/>
<accession>A8AIK2</accession>
<organism evidence="1 2">
    <name type="scientific">Citrobacter koseri (strain ATCC BAA-895 / CDC 4225-83 / SGSC4696)</name>
    <dbReference type="NCBI Taxonomy" id="290338"/>
    <lineage>
        <taxon>Bacteria</taxon>
        <taxon>Pseudomonadati</taxon>
        <taxon>Pseudomonadota</taxon>
        <taxon>Gammaproteobacteria</taxon>
        <taxon>Enterobacterales</taxon>
        <taxon>Enterobacteriaceae</taxon>
        <taxon>Citrobacter</taxon>
    </lineage>
</organism>
<sequence length="41" mass="4758">MILFYIYNLGEKGSDRKTLRFSSINQRDCLILFLFTAVQAA</sequence>
<dbReference type="STRING" id="290338.CKO_02191"/>
<dbReference type="EMBL" id="CP000822">
    <property type="protein sequence ID" value="ABV13315.1"/>
    <property type="molecule type" value="Genomic_DNA"/>
</dbReference>